<sequence length="43" mass="4741">MGEGDSVDPDKAKYGAWMSAIPIRRGKREQANGNKEIPVLKQV</sequence>
<accession>A0A1R3IDQ5</accession>
<dbReference type="EMBL" id="AWWV01010262">
    <property type="protein sequence ID" value="OMO80704.1"/>
    <property type="molecule type" value="Genomic_DNA"/>
</dbReference>
<protein>
    <submittedName>
        <fullName evidence="1">Uncharacterized protein</fullName>
    </submittedName>
</protein>
<proteinExistence type="predicted"/>
<dbReference type="Proteomes" id="UP000188268">
    <property type="component" value="Unassembled WGS sequence"/>
</dbReference>
<comment type="caution">
    <text evidence="1">The sequence shown here is derived from an EMBL/GenBank/DDBJ whole genome shotgun (WGS) entry which is preliminary data.</text>
</comment>
<dbReference type="Gramene" id="OMO80704">
    <property type="protein sequence ID" value="OMO80704"/>
    <property type="gene ID" value="CCACVL1_12809"/>
</dbReference>
<gene>
    <name evidence="1" type="ORF">CCACVL1_12809</name>
</gene>
<evidence type="ECO:0000313" key="2">
    <source>
        <dbReference type="Proteomes" id="UP000188268"/>
    </source>
</evidence>
<keyword evidence="2" id="KW-1185">Reference proteome</keyword>
<organism evidence="1 2">
    <name type="scientific">Corchorus capsularis</name>
    <name type="common">Jute</name>
    <dbReference type="NCBI Taxonomy" id="210143"/>
    <lineage>
        <taxon>Eukaryota</taxon>
        <taxon>Viridiplantae</taxon>
        <taxon>Streptophyta</taxon>
        <taxon>Embryophyta</taxon>
        <taxon>Tracheophyta</taxon>
        <taxon>Spermatophyta</taxon>
        <taxon>Magnoliopsida</taxon>
        <taxon>eudicotyledons</taxon>
        <taxon>Gunneridae</taxon>
        <taxon>Pentapetalae</taxon>
        <taxon>rosids</taxon>
        <taxon>malvids</taxon>
        <taxon>Malvales</taxon>
        <taxon>Malvaceae</taxon>
        <taxon>Grewioideae</taxon>
        <taxon>Apeibeae</taxon>
        <taxon>Corchorus</taxon>
    </lineage>
</organism>
<dbReference type="AlphaFoldDB" id="A0A1R3IDQ5"/>
<evidence type="ECO:0000313" key="1">
    <source>
        <dbReference type="EMBL" id="OMO80704.1"/>
    </source>
</evidence>
<name>A0A1R3IDQ5_COCAP</name>
<reference evidence="1 2" key="1">
    <citation type="submission" date="2013-09" db="EMBL/GenBank/DDBJ databases">
        <title>Corchorus capsularis genome sequencing.</title>
        <authorList>
            <person name="Alam M."/>
            <person name="Haque M.S."/>
            <person name="Islam M.S."/>
            <person name="Emdad E.M."/>
            <person name="Islam M.M."/>
            <person name="Ahmed B."/>
            <person name="Halim A."/>
            <person name="Hossen Q.M.M."/>
            <person name="Hossain M.Z."/>
            <person name="Ahmed R."/>
            <person name="Khan M.M."/>
            <person name="Islam R."/>
            <person name="Rashid M.M."/>
            <person name="Khan S.A."/>
            <person name="Rahman M.S."/>
            <person name="Alam M."/>
        </authorList>
    </citation>
    <scope>NUCLEOTIDE SEQUENCE [LARGE SCALE GENOMIC DNA]</scope>
    <source>
        <strain evidence="2">cv. CVL-1</strain>
        <tissue evidence="1">Whole seedling</tissue>
    </source>
</reference>